<dbReference type="Pfam" id="PF01532">
    <property type="entry name" value="Glyco_hydro_47"/>
    <property type="match status" value="1"/>
</dbReference>
<accession>A0A6A6PGU8</accession>
<dbReference type="PRINTS" id="PR00747">
    <property type="entry name" value="GLYHDRLASE47"/>
</dbReference>
<feature type="transmembrane region" description="Helical" evidence="10">
    <location>
        <begin position="15"/>
        <end position="33"/>
    </location>
</feature>
<keyword evidence="10" id="KW-1133">Transmembrane helix</keyword>
<comment type="similarity">
    <text evidence="3 9">Belongs to the glycosyl hydrolase 47 family.</text>
</comment>
<comment type="pathway">
    <text evidence="2">Protein modification; protein glycosylation.</text>
</comment>
<dbReference type="Gene3D" id="1.50.10.10">
    <property type="match status" value="1"/>
</dbReference>
<evidence type="ECO:0000256" key="6">
    <source>
        <dbReference type="PIRSR" id="PIRSR601382-1"/>
    </source>
</evidence>
<dbReference type="GO" id="GO:0005783">
    <property type="term" value="C:endoplasmic reticulum"/>
    <property type="evidence" value="ECO:0007669"/>
    <property type="project" value="TreeGrafter"/>
</dbReference>
<evidence type="ECO:0000256" key="5">
    <source>
        <dbReference type="ARBA" id="ARBA00023157"/>
    </source>
</evidence>
<keyword evidence="4 9" id="KW-0378">Hydrolase</keyword>
<feature type="active site" evidence="6">
    <location>
        <position position="333"/>
    </location>
</feature>
<evidence type="ECO:0000256" key="3">
    <source>
        <dbReference type="ARBA" id="ARBA00007658"/>
    </source>
</evidence>
<dbReference type="UniPathway" id="UPA00378"/>
<keyword evidence="7" id="KW-0479">Metal-binding</keyword>
<name>A0A6A6PGU8_9PEZI</name>
<feature type="active site" description="Proton donor" evidence="6">
    <location>
        <position position="195"/>
    </location>
</feature>
<dbReference type="RefSeq" id="XP_033585798.1">
    <property type="nucleotide sequence ID" value="XM_033731701.1"/>
</dbReference>
<keyword evidence="9" id="KW-0326">Glycosidase</keyword>
<dbReference type="PANTHER" id="PTHR11742">
    <property type="entry name" value="MANNOSYL-OLIGOSACCHARIDE ALPHA-1,2-MANNOSIDASE-RELATED"/>
    <property type="match status" value="1"/>
</dbReference>
<dbReference type="EC" id="3.2.1.-" evidence="9"/>
<keyword evidence="12" id="KW-1185">Reference proteome</keyword>
<keyword evidence="10" id="KW-0812">Transmembrane</keyword>
<dbReference type="FunFam" id="1.50.10.10:FF:000037">
    <property type="entry name" value="alpha-1,2-Mannosidase"/>
    <property type="match status" value="1"/>
</dbReference>
<dbReference type="GO" id="GO:0036503">
    <property type="term" value="P:ERAD pathway"/>
    <property type="evidence" value="ECO:0007669"/>
    <property type="project" value="UniProtKB-ARBA"/>
</dbReference>
<dbReference type="PANTHER" id="PTHR11742:SF49">
    <property type="entry name" value="ALPHA-1,2-MANNOSIDASE"/>
    <property type="match status" value="1"/>
</dbReference>
<evidence type="ECO:0000256" key="2">
    <source>
        <dbReference type="ARBA" id="ARBA00004922"/>
    </source>
</evidence>
<keyword evidence="5 8" id="KW-1015">Disulfide bond</keyword>
<comment type="cofactor">
    <cofactor evidence="1 7">
        <name>Ca(2+)</name>
        <dbReference type="ChEBI" id="CHEBI:29108"/>
    </cofactor>
</comment>
<evidence type="ECO:0000256" key="8">
    <source>
        <dbReference type="PIRSR" id="PIRSR601382-3"/>
    </source>
</evidence>
<dbReference type="AlphaFoldDB" id="A0A6A6PGU8"/>
<dbReference type="GeneID" id="54472703"/>
<keyword evidence="10" id="KW-0472">Membrane</keyword>
<dbReference type="InterPro" id="IPR001382">
    <property type="entry name" value="Glyco_hydro_47"/>
</dbReference>
<dbReference type="GO" id="GO:0016020">
    <property type="term" value="C:membrane"/>
    <property type="evidence" value="ECO:0007669"/>
    <property type="project" value="InterPro"/>
</dbReference>
<proteinExistence type="inferred from homology"/>
<gene>
    <name evidence="11" type="ORF">BDY17DRAFT_257615</name>
</gene>
<evidence type="ECO:0000256" key="7">
    <source>
        <dbReference type="PIRSR" id="PIRSR601382-2"/>
    </source>
</evidence>
<organism evidence="11 12">
    <name type="scientific">Neohortaea acidophila</name>
    <dbReference type="NCBI Taxonomy" id="245834"/>
    <lineage>
        <taxon>Eukaryota</taxon>
        <taxon>Fungi</taxon>
        <taxon>Dikarya</taxon>
        <taxon>Ascomycota</taxon>
        <taxon>Pezizomycotina</taxon>
        <taxon>Dothideomycetes</taxon>
        <taxon>Dothideomycetidae</taxon>
        <taxon>Mycosphaerellales</taxon>
        <taxon>Teratosphaeriaceae</taxon>
        <taxon>Neohortaea</taxon>
    </lineage>
</organism>
<feature type="binding site" evidence="7">
    <location>
        <position position="605"/>
    </location>
    <ligand>
        <name>Ca(2+)</name>
        <dbReference type="ChEBI" id="CHEBI:29108"/>
    </ligand>
</feature>
<dbReference type="Proteomes" id="UP000799767">
    <property type="component" value="Unassembled WGS sequence"/>
</dbReference>
<dbReference type="InterPro" id="IPR050749">
    <property type="entry name" value="Glycosyl_Hydrolase_47"/>
</dbReference>
<evidence type="ECO:0000256" key="1">
    <source>
        <dbReference type="ARBA" id="ARBA00001913"/>
    </source>
</evidence>
<dbReference type="EMBL" id="MU001642">
    <property type="protein sequence ID" value="KAF2479228.1"/>
    <property type="molecule type" value="Genomic_DNA"/>
</dbReference>
<dbReference type="GO" id="GO:0005975">
    <property type="term" value="P:carbohydrate metabolic process"/>
    <property type="evidence" value="ECO:0007669"/>
    <property type="project" value="InterPro"/>
</dbReference>
<feature type="disulfide bond" evidence="8">
    <location>
        <begin position="406"/>
        <end position="435"/>
    </location>
</feature>
<reference evidence="11" key="1">
    <citation type="journal article" date="2020" name="Stud. Mycol.">
        <title>101 Dothideomycetes genomes: a test case for predicting lifestyles and emergence of pathogens.</title>
        <authorList>
            <person name="Haridas S."/>
            <person name="Albert R."/>
            <person name="Binder M."/>
            <person name="Bloem J."/>
            <person name="Labutti K."/>
            <person name="Salamov A."/>
            <person name="Andreopoulos B."/>
            <person name="Baker S."/>
            <person name="Barry K."/>
            <person name="Bills G."/>
            <person name="Bluhm B."/>
            <person name="Cannon C."/>
            <person name="Castanera R."/>
            <person name="Culley D."/>
            <person name="Daum C."/>
            <person name="Ezra D."/>
            <person name="Gonzalez J."/>
            <person name="Henrissat B."/>
            <person name="Kuo A."/>
            <person name="Liang C."/>
            <person name="Lipzen A."/>
            <person name="Lutzoni F."/>
            <person name="Magnuson J."/>
            <person name="Mondo S."/>
            <person name="Nolan M."/>
            <person name="Ohm R."/>
            <person name="Pangilinan J."/>
            <person name="Park H.-J."/>
            <person name="Ramirez L."/>
            <person name="Alfaro M."/>
            <person name="Sun H."/>
            <person name="Tritt A."/>
            <person name="Yoshinaga Y."/>
            <person name="Zwiers L.-H."/>
            <person name="Turgeon B."/>
            <person name="Goodwin S."/>
            <person name="Spatafora J."/>
            <person name="Crous P."/>
            <person name="Grigoriev I."/>
        </authorList>
    </citation>
    <scope>NUCLEOTIDE SEQUENCE</scope>
    <source>
        <strain evidence="11">CBS 113389</strain>
    </source>
</reference>
<keyword evidence="7" id="KW-0106">Calcium</keyword>
<protein>
    <recommendedName>
        <fullName evidence="9">alpha-1,2-Mannosidase</fullName>
        <ecNumber evidence="9">3.2.1.-</ecNumber>
    </recommendedName>
</protein>
<dbReference type="InterPro" id="IPR036026">
    <property type="entry name" value="Seven-hairpin_glycosidases"/>
</dbReference>
<dbReference type="OrthoDB" id="8118055at2759"/>
<feature type="active site" description="Proton donor" evidence="6">
    <location>
        <position position="449"/>
    </location>
</feature>
<dbReference type="SUPFAM" id="SSF48225">
    <property type="entry name" value="Seven-hairpin glycosidases"/>
    <property type="match status" value="1"/>
</dbReference>
<evidence type="ECO:0000313" key="11">
    <source>
        <dbReference type="EMBL" id="KAF2479228.1"/>
    </source>
</evidence>
<sequence>MPPPRLFALFTRRNVIALVLWVGTALLIFNLYYRGSYQSAKDWLHRPGPAHAPFTPPPIPVDDGLFHWQKLPVHYPVTSLIPLPSGAARPIPTIQHPASQEDTQAKAVRLERLAAVRDAFQHAWVGYRNYAWMADEVGPLSGERHNPFGGWAASLVDALDTLWIMDMKEQFEDAVEAIGELDFTTTEETTLNVFETTIRYLGGLLSAYDLSGAKYPSLLAKAVELGEMLLVAFDTPNRMPITRWDWKKARDGGLQEADSNVLVAELGSMTLELTRLSQTTGDGRFYDAVQRVMDEFDKQQMKTKLPGMWPITVNARDLDFISDTSYTLGAMADSVYEYLPKQHMLLGGRTEQYRKLYLNAAATFKEHNFYRPMTIDNADILFSALVQKAGEGRPAILDNSMQHLVCFAGGMVAIGARIFSRSDDLAIARRLVDGCIWAYQSMPNGLMAEVTHHIACDNAQSCEWNETRWYEELARQDSADSNGVSGAAYEARVRTRIRTHRLPPGYVAIDDTRYILRPEAIESLFIWYRISGDRTYQDKAWAMFQSIDKHTRTSIAHAALDDVTASPPTQADRMESFWMAETLKYFYLTFAEPSLVSLDEFVFNTEAHPFRRPGR</sequence>
<dbReference type="GO" id="GO:0004571">
    <property type="term" value="F:mannosyl-oligosaccharide 1,2-alpha-mannosidase activity"/>
    <property type="evidence" value="ECO:0007669"/>
    <property type="project" value="InterPro"/>
</dbReference>
<evidence type="ECO:0000256" key="4">
    <source>
        <dbReference type="ARBA" id="ARBA00022801"/>
    </source>
</evidence>
<evidence type="ECO:0000256" key="10">
    <source>
        <dbReference type="SAM" id="Phobius"/>
    </source>
</evidence>
<feature type="active site" evidence="6">
    <location>
        <position position="519"/>
    </location>
</feature>
<dbReference type="InterPro" id="IPR012341">
    <property type="entry name" value="6hp_glycosidase-like_sf"/>
</dbReference>
<dbReference type="GO" id="GO:0005509">
    <property type="term" value="F:calcium ion binding"/>
    <property type="evidence" value="ECO:0007669"/>
    <property type="project" value="InterPro"/>
</dbReference>
<evidence type="ECO:0000313" key="12">
    <source>
        <dbReference type="Proteomes" id="UP000799767"/>
    </source>
</evidence>
<evidence type="ECO:0000256" key="9">
    <source>
        <dbReference type="RuleBase" id="RU361193"/>
    </source>
</evidence>